<accession>A0A6C1B4S5</accession>
<dbReference type="EMBL" id="CP048836">
    <property type="protein sequence ID" value="QID18433.1"/>
    <property type="molecule type" value="Genomic_DNA"/>
</dbReference>
<dbReference type="Pfam" id="PF19648">
    <property type="entry name" value="DUF6151"/>
    <property type="match status" value="1"/>
</dbReference>
<dbReference type="AlphaFoldDB" id="A0A6C1B4S5"/>
<evidence type="ECO:0000313" key="2">
    <source>
        <dbReference type="EMBL" id="QID18433.1"/>
    </source>
</evidence>
<feature type="region of interest" description="Disordered" evidence="1">
    <location>
        <begin position="174"/>
        <end position="193"/>
    </location>
</feature>
<protein>
    <recommendedName>
        <fullName evidence="4">CENP-V/GFA domain-containing protein</fullName>
    </recommendedName>
</protein>
<keyword evidence="3" id="KW-1185">Reference proteome</keyword>
<name>A0A6C1B4S5_9RHOO</name>
<dbReference type="RefSeq" id="WP_173766084.1">
    <property type="nucleotide sequence ID" value="NZ_CP048836.1"/>
</dbReference>
<dbReference type="Gene3D" id="3.90.1590.10">
    <property type="entry name" value="glutathione-dependent formaldehyde- activating enzyme (gfa)"/>
    <property type="match status" value="1"/>
</dbReference>
<dbReference type="InterPro" id="IPR046149">
    <property type="entry name" value="DUF6151"/>
</dbReference>
<evidence type="ECO:0000256" key="1">
    <source>
        <dbReference type="SAM" id="MobiDB-lite"/>
    </source>
</evidence>
<organism evidence="2 3">
    <name type="scientific">Nitrogeniibacter mangrovi</name>
    <dbReference type="NCBI Taxonomy" id="2016596"/>
    <lineage>
        <taxon>Bacteria</taxon>
        <taxon>Pseudomonadati</taxon>
        <taxon>Pseudomonadota</taxon>
        <taxon>Betaproteobacteria</taxon>
        <taxon>Rhodocyclales</taxon>
        <taxon>Zoogloeaceae</taxon>
        <taxon>Nitrogeniibacter</taxon>
    </lineage>
</organism>
<dbReference type="KEGG" id="azq:G3580_12810"/>
<evidence type="ECO:0000313" key="3">
    <source>
        <dbReference type="Proteomes" id="UP000501991"/>
    </source>
</evidence>
<dbReference type="Proteomes" id="UP000501991">
    <property type="component" value="Chromosome"/>
</dbReference>
<reference evidence="2 3" key="1">
    <citation type="submission" date="2020-02" db="EMBL/GenBank/DDBJ databases">
        <title>Nitrogenibacter mangrovi gen. nov., sp. nov. isolated from mangrove sediment, a denitrifying betaproteobacterium.</title>
        <authorList>
            <person name="Liao H."/>
            <person name="Tian Y."/>
        </authorList>
    </citation>
    <scope>NUCLEOTIDE SEQUENCE [LARGE SCALE GENOMIC DNA]</scope>
    <source>
        <strain evidence="2 3">M9-3-2</strain>
    </source>
</reference>
<proteinExistence type="predicted"/>
<sequence length="193" mass="20947">MHDVELSCRCGQVKGRATSIDPREGTRVVCYCKDCQAFARVLEAEASVLDACGGTDIYQLPPARLRLDQGQDRVRCLRLSAKGLYRWYAGCCNTPIGNTVSRGIPVVGLIHAFIADPAAETTLGPVRAYVNTQSATGALPEAIARQSSLFPYVVKIVRKMLVWKLTGQGRPSPFFDPDGKPLSTPQIVAPGER</sequence>
<gene>
    <name evidence="2" type="ORF">G3580_12810</name>
</gene>
<evidence type="ECO:0008006" key="4">
    <source>
        <dbReference type="Google" id="ProtNLM"/>
    </source>
</evidence>